<evidence type="ECO:0000313" key="1">
    <source>
        <dbReference type="EMBL" id="KAG2178516.1"/>
    </source>
</evidence>
<reference evidence="1" key="1">
    <citation type="submission" date="2020-12" db="EMBL/GenBank/DDBJ databases">
        <title>Metabolic potential, ecology and presence of endohyphal bacteria is reflected in genomic diversity of Mucoromycotina.</title>
        <authorList>
            <person name="Muszewska A."/>
            <person name="Okrasinska A."/>
            <person name="Steczkiewicz K."/>
            <person name="Drgas O."/>
            <person name="Orlowska M."/>
            <person name="Perlinska-Lenart U."/>
            <person name="Aleksandrzak-Piekarczyk T."/>
            <person name="Szatraj K."/>
            <person name="Zielenkiewicz U."/>
            <person name="Pilsyk S."/>
            <person name="Malc E."/>
            <person name="Mieczkowski P."/>
            <person name="Kruszewska J.S."/>
            <person name="Biernat P."/>
            <person name="Pawlowska J."/>
        </authorList>
    </citation>
    <scope>NUCLEOTIDE SEQUENCE</scope>
    <source>
        <strain evidence="1">WA0000051536</strain>
    </source>
</reference>
<dbReference type="Proteomes" id="UP000612746">
    <property type="component" value="Unassembled WGS sequence"/>
</dbReference>
<organism evidence="1 2">
    <name type="scientific">Umbelopsis vinacea</name>
    <dbReference type="NCBI Taxonomy" id="44442"/>
    <lineage>
        <taxon>Eukaryota</taxon>
        <taxon>Fungi</taxon>
        <taxon>Fungi incertae sedis</taxon>
        <taxon>Mucoromycota</taxon>
        <taxon>Mucoromycotina</taxon>
        <taxon>Umbelopsidomycetes</taxon>
        <taxon>Umbelopsidales</taxon>
        <taxon>Umbelopsidaceae</taxon>
        <taxon>Umbelopsis</taxon>
    </lineage>
</organism>
<dbReference type="EMBL" id="JAEPRA010000011">
    <property type="protein sequence ID" value="KAG2178516.1"/>
    <property type="molecule type" value="Genomic_DNA"/>
</dbReference>
<comment type="caution">
    <text evidence="1">The sequence shown here is derived from an EMBL/GenBank/DDBJ whole genome shotgun (WGS) entry which is preliminary data.</text>
</comment>
<accession>A0A8H7PSM7</accession>
<keyword evidence="2" id="KW-1185">Reference proteome</keyword>
<proteinExistence type="predicted"/>
<name>A0A8H7PSM7_9FUNG</name>
<evidence type="ECO:0000313" key="2">
    <source>
        <dbReference type="Proteomes" id="UP000612746"/>
    </source>
</evidence>
<sequence length="81" mass="8831">MQTERSSLTRMELLGHEMQYHSTMVLLIFPGEPFMGVRSTANEPSLDKSSPVQSCPALRLCAFPSLISKGPPLHAVGDVFG</sequence>
<gene>
    <name evidence="1" type="ORF">INT44_001668</name>
</gene>
<protein>
    <submittedName>
        <fullName evidence="1">Uncharacterized protein</fullName>
    </submittedName>
</protein>
<dbReference type="AlphaFoldDB" id="A0A8H7PSM7"/>